<dbReference type="Proteomes" id="UP000219994">
    <property type="component" value="Unassembled WGS sequence"/>
</dbReference>
<evidence type="ECO:0000256" key="1">
    <source>
        <dbReference type="ARBA" id="ARBA00006484"/>
    </source>
</evidence>
<evidence type="ECO:0000256" key="2">
    <source>
        <dbReference type="ARBA" id="ARBA00023002"/>
    </source>
</evidence>
<dbReference type="InterPro" id="IPR036291">
    <property type="entry name" value="NAD(P)-bd_dom_sf"/>
</dbReference>
<comment type="similarity">
    <text evidence="1">Belongs to the short-chain dehydrogenases/reductases (SDR) family.</text>
</comment>
<gene>
    <name evidence="3" type="ORF">B5766_13030</name>
</gene>
<comment type="caution">
    <text evidence="3">The sequence shown here is derived from an EMBL/GenBank/DDBJ whole genome shotgun (WGS) entry which is preliminary data.</text>
</comment>
<dbReference type="FunFam" id="3.40.50.720:FF:000084">
    <property type="entry name" value="Short-chain dehydrogenase reductase"/>
    <property type="match status" value="1"/>
</dbReference>
<dbReference type="Gene3D" id="3.40.50.720">
    <property type="entry name" value="NAD(P)-binding Rossmann-like Domain"/>
    <property type="match status" value="1"/>
</dbReference>
<reference evidence="4" key="1">
    <citation type="submission" date="2017-03" db="EMBL/GenBank/DDBJ databases">
        <authorList>
            <person name="Lund M.B."/>
        </authorList>
    </citation>
    <scope>NUCLEOTIDE SEQUENCE [LARGE SCALE GENOMIC DNA]</scope>
</reference>
<evidence type="ECO:0000313" key="3">
    <source>
        <dbReference type="EMBL" id="PDQ34148.1"/>
    </source>
</evidence>
<protein>
    <submittedName>
        <fullName evidence="3">3-oxoacyl-ACP reductase</fullName>
    </submittedName>
</protein>
<dbReference type="PANTHER" id="PTHR42760">
    <property type="entry name" value="SHORT-CHAIN DEHYDROGENASES/REDUCTASES FAMILY MEMBER"/>
    <property type="match status" value="1"/>
</dbReference>
<name>A0A2A6FNA2_9MICO</name>
<dbReference type="PROSITE" id="PS00061">
    <property type="entry name" value="ADH_SHORT"/>
    <property type="match status" value="1"/>
</dbReference>
<dbReference type="PANTHER" id="PTHR42760:SF115">
    <property type="entry name" value="3-OXOACYL-[ACYL-CARRIER-PROTEIN] REDUCTASE FABG"/>
    <property type="match status" value="1"/>
</dbReference>
<dbReference type="InterPro" id="IPR002347">
    <property type="entry name" value="SDR_fam"/>
</dbReference>
<accession>A0A2A6FNA2</accession>
<dbReference type="SUPFAM" id="SSF51735">
    <property type="entry name" value="NAD(P)-binding Rossmann-fold domains"/>
    <property type="match status" value="1"/>
</dbReference>
<dbReference type="InterPro" id="IPR020904">
    <property type="entry name" value="Sc_DH/Rdtase_CS"/>
</dbReference>
<proteinExistence type="inferred from homology"/>
<evidence type="ECO:0000313" key="4">
    <source>
        <dbReference type="Proteomes" id="UP000219994"/>
    </source>
</evidence>
<keyword evidence="2" id="KW-0560">Oxidoreductase</keyword>
<dbReference type="AlphaFoldDB" id="A0A2A6FNA2"/>
<dbReference type="PRINTS" id="PR00081">
    <property type="entry name" value="GDHRDH"/>
</dbReference>
<organism evidence="3 4">
    <name type="scientific">Candidatus Lumbricidiphila eiseniae</name>
    <dbReference type="NCBI Taxonomy" id="1969409"/>
    <lineage>
        <taxon>Bacteria</taxon>
        <taxon>Bacillati</taxon>
        <taxon>Actinomycetota</taxon>
        <taxon>Actinomycetes</taxon>
        <taxon>Micrococcales</taxon>
        <taxon>Microbacteriaceae</taxon>
        <taxon>Candidatus Lumbricidiphila</taxon>
    </lineage>
</organism>
<dbReference type="Pfam" id="PF13561">
    <property type="entry name" value="adh_short_C2"/>
    <property type="match status" value="1"/>
</dbReference>
<sequence length="251" mass="26669">MYDAFKLDDKVAIVTGSGEGVGFEMARALRDSGTRVVLAELDPDLAAAAGEELGVDYVALDVTDSSAVEAAFRDIAEKNGGLDIVVNNAGTVLNVAAEDETDEGWRTVMNVNLDGVFWCCRAAGRIKLPQRRGSIINTASISSQVANHPQKQASYNTSKAGGVTLTKCLAAEWADHGVRVNCISPGYTGTPLLKVVEERNPVWYQTWIDGIPLGRVAEPREMAPAVVFLASNAASYVTGSNLIVDGGYALY</sequence>
<dbReference type="EMBL" id="NAEP01000069">
    <property type="protein sequence ID" value="PDQ34148.1"/>
    <property type="molecule type" value="Genomic_DNA"/>
</dbReference>
<dbReference type="PRINTS" id="PR00080">
    <property type="entry name" value="SDRFAMILY"/>
</dbReference>
<dbReference type="GO" id="GO:0016616">
    <property type="term" value="F:oxidoreductase activity, acting on the CH-OH group of donors, NAD or NADP as acceptor"/>
    <property type="evidence" value="ECO:0007669"/>
    <property type="project" value="TreeGrafter"/>
</dbReference>